<reference evidence="1 2" key="1">
    <citation type="submission" date="2020-04" db="EMBL/GenBank/DDBJ databases">
        <title>Paeniglutamicibacter sp. ANT13_2, a novel actinomycete isolated from sediment in Antarctica.</title>
        <authorList>
            <person name="Sakdapetsiri C."/>
            <person name="Pinyakong O."/>
        </authorList>
    </citation>
    <scope>NUCLEOTIDE SEQUENCE [LARGE SCALE GENOMIC DNA]</scope>
    <source>
        <strain evidence="1 2">ANT13_2</strain>
    </source>
</reference>
<protein>
    <submittedName>
        <fullName evidence="1">DUF169 domain-containing protein</fullName>
    </submittedName>
</protein>
<accession>A0ABX1FZ86</accession>
<gene>
    <name evidence="1" type="ORF">HED64_00945</name>
</gene>
<proteinExistence type="predicted"/>
<comment type="caution">
    <text evidence="1">The sequence shown here is derived from an EMBL/GenBank/DDBJ whole genome shotgun (WGS) entry which is preliminary data.</text>
</comment>
<name>A0ABX1FZ86_9MICC</name>
<evidence type="ECO:0000313" key="1">
    <source>
        <dbReference type="EMBL" id="NKG19270.1"/>
    </source>
</evidence>
<dbReference type="Proteomes" id="UP000746595">
    <property type="component" value="Unassembled WGS sequence"/>
</dbReference>
<dbReference type="RefSeq" id="WP_132359163.1">
    <property type="nucleotide sequence ID" value="NZ_JAAWVT010000001.1"/>
</dbReference>
<evidence type="ECO:0000313" key="2">
    <source>
        <dbReference type="Proteomes" id="UP000746595"/>
    </source>
</evidence>
<organism evidence="1 2">
    <name type="scientific">Paeniglutamicibacter terrestris</name>
    <dbReference type="NCBI Taxonomy" id="2723403"/>
    <lineage>
        <taxon>Bacteria</taxon>
        <taxon>Bacillati</taxon>
        <taxon>Actinomycetota</taxon>
        <taxon>Actinomycetes</taxon>
        <taxon>Micrococcales</taxon>
        <taxon>Micrococcaceae</taxon>
        <taxon>Paeniglutamicibacter</taxon>
    </lineage>
</organism>
<dbReference type="EMBL" id="JAAWVT010000001">
    <property type="protein sequence ID" value="NKG19270.1"/>
    <property type="molecule type" value="Genomic_DNA"/>
</dbReference>
<sequence>MPIIPSDDSAPMVENFLPYSPFLPGGIPLDGTYARYGGRLYACRSVRPQLGTDEVTELILISTAERPGTEWQLTREYPSCSHTEWTKTIARTDAEETFACSGSIVWHGITITGLDYLPKENLVGGYMGFINKDLEATRQTMEHLHRLDVGTWHGFVPLDELEKLEIRREPWPETPQKPFWRFFR</sequence>
<keyword evidence="2" id="KW-1185">Reference proteome</keyword>